<evidence type="ECO:0000313" key="3">
    <source>
        <dbReference type="Proteomes" id="UP000018936"/>
    </source>
</evidence>
<evidence type="ECO:0000256" key="1">
    <source>
        <dbReference type="SAM" id="MobiDB-lite"/>
    </source>
</evidence>
<comment type="caution">
    <text evidence="2">The sequence shown here is derived from an EMBL/GenBank/DDBJ whole genome shotgun (WGS) entry which is preliminary data.</text>
</comment>
<protein>
    <submittedName>
        <fullName evidence="2">Rho guanine nucleotide exchange factor 10-like protein</fullName>
    </submittedName>
</protein>
<organism evidence="2 3">
    <name type="scientific">Ophiophagus hannah</name>
    <name type="common">King cobra</name>
    <name type="synonym">Naja hannah</name>
    <dbReference type="NCBI Taxonomy" id="8665"/>
    <lineage>
        <taxon>Eukaryota</taxon>
        <taxon>Metazoa</taxon>
        <taxon>Chordata</taxon>
        <taxon>Craniata</taxon>
        <taxon>Vertebrata</taxon>
        <taxon>Euteleostomi</taxon>
        <taxon>Lepidosauria</taxon>
        <taxon>Squamata</taxon>
        <taxon>Bifurcata</taxon>
        <taxon>Unidentata</taxon>
        <taxon>Episquamata</taxon>
        <taxon>Toxicofera</taxon>
        <taxon>Serpentes</taxon>
        <taxon>Colubroidea</taxon>
        <taxon>Elapidae</taxon>
        <taxon>Elapinae</taxon>
        <taxon>Ophiophagus</taxon>
    </lineage>
</organism>
<feature type="region of interest" description="Disordered" evidence="1">
    <location>
        <begin position="95"/>
        <end position="165"/>
    </location>
</feature>
<dbReference type="Proteomes" id="UP000018936">
    <property type="component" value="Unassembled WGS sequence"/>
</dbReference>
<feature type="non-terminal residue" evidence="2">
    <location>
        <position position="1"/>
    </location>
</feature>
<gene>
    <name evidence="2" type="primary">ARHGEF10L</name>
    <name evidence="2" type="ORF">L345_17243</name>
</gene>
<feature type="compositionally biased region" description="Basic and acidic residues" evidence="1">
    <location>
        <begin position="113"/>
        <end position="158"/>
    </location>
</feature>
<keyword evidence="3" id="KW-1185">Reference proteome</keyword>
<dbReference type="AlphaFoldDB" id="V8N455"/>
<dbReference type="EMBL" id="AZIM01010182">
    <property type="protein sequence ID" value="ETE57044.1"/>
    <property type="molecule type" value="Genomic_DNA"/>
</dbReference>
<dbReference type="OrthoDB" id="28697at2759"/>
<name>V8N455_OPHHA</name>
<evidence type="ECO:0000313" key="2">
    <source>
        <dbReference type="EMBL" id="ETE57044.1"/>
    </source>
</evidence>
<proteinExistence type="predicted"/>
<reference evidence="2 3" key="1">
    <citation type="journal article" date="2013" name="Proc. Natl. Acad. Sci. U.S.A.">
        <title>The king cobra genome reveals dynamic gene evolution and adaptation in the snake venom system.</title>
        <authorList>
            <person name="Vonk F.J."/>
            <person name="Casewell N.R."/>
            <person name="Henkel C.V."/>
            <person name="Heimberg A.M."/>
            <person name="Jansen H.J."/>
            <person name="McCleary R.J."/>
            <person name="Kerkkamp H.M."/>
            <person name="Vos R.A."/>
            <person name="Guerreiro I."/>
            <person name="Calvete J.J."/>
            <person name="Wuster W."/>
            <person name="Woods A.E."/>
            <person name="Logan J.M."/>
            <person name="Harrison R.A."/>
            <person name="Castoe T.A."/>
            <person name="de Koning A.P."/>
            <person name="Pollock D.D."/>
            <person name="Yandell M."/>
            <person name="Calderon D."/>
            <person name="Renjifo C."/>
            <person name="Currier R.B."/>
            <person name="Salgado D."/>
            <person name="Pla D."/>
            <person name="Sanz L."/>
            <person name="Hyder A.S."/>
            <person name="Ribeiro J.M."/>
            <person name="Arntzen J.W."/>
            <person name="van den Thillart G.E."/>
            <person name="Boetzer M."/>
            <person name="Pirovano W."/>
            <person name="Dirks R.P."/>
            <person name="Spaink H.P."/>
            <person name="Duboule D."/>
            <person name="McGlinn E."/>
            <person name="Kini R.M."/>
            <person name="Richardson M.K."/>
        </authorList>
    </citation>
    <scope>NUCLEOTIDE SEQUENCE</scope>
    <source>
        <tissue evidence="2">Blood</tissue>
    </source>
</reference>
<accession>V8N455</accession>
<sequence length="268" mass="30207">MLVKVDCWPRLTAGEENQPGWVCPEEDKKSKAAFWCPILVCHIPAFSSRALDLQVRRPQVGPTQVGQLLSVFSRTCNFFYAVTDSPQLLTGHLAEVTGDTSPPTPKLLMTRKKKEDQGGREEGWKEGESRKRKEAERWRGEGGKEGKKEEERWRGGGRKERRKGHFQFQSGRKIVSAGKKRKEAHNYLKKTQTFMPSHSLSLGTSGVGARWVYPRLILALLFLLFPSTPSLAGGEDTILESWAFLPQSNLPCWDSQPSALLCHRDIFG</sequence>